<protein>
    <recommendedName>
        <fullName evidence="20">Carbamoyl phosphate synthase large chain</fullName>
        <ecNumber evidence="20">6.3.4.16</ecNumber>
        <ecNumber evidence="20">6.3.5.5</ecNumber>
    </recommendedName>
    <alternativeName>
        <fullName evidence="20">Carbamoyl phosphate synthetase ammonia chain</fullName>
    </alternativeName>
</protein>
<feature type="binding site" evidence="20">
    <location>
        <position position="860"/>
    </location>
    <ligand>
        <name>ATP</name>
        <dbReference type="ChEBI" id="CHEBI:30616"/>
        <label>2</label>
    </ligand>
</feature>
<dbReference type="SUPFAM" id="SSF52440">
    <property type="entry name" value="PreATP-grasp domain"/>
    <property type="match status" value="2"/>
</dbReference>
<feature type="binding site" evidence="20">
    <location>
        <position position="127"/>
    </location>
    <ligand>
        <name>ATP</name>
        <dbReference type="ChEBI" id="CHEBI:30616"/>
        <label>1</label>
    </ligand>
</feature>
<evidence type="ECO:0000256" key="5">
    <source>
        <dbReference type="ARBA" id="ARBA00022571"/>
    </source>
</evidence>
<feature type="binding site" evidence="20">
    <location>
        <position position="213"/>
    </location>
    <ligand>
        <name>ATP</name>
        <dbReference type="ChEBI" id="CHEBI:30616"/>
        <label>1</label>
    </ligand>
</feature>
<evidence type="ECO:0000259" key="22">
    <source>
        <dbReference type="PROSITE" id="PS50975"/>
    </source>
</evidence>
<dbReference type="HAMAP" id="MF_01210_B">
    <property type="entry name" value="CPSase_L_chain_B"/>
    <property type="match status" value="1"/>
</dbReference>
<feature type="binding site" evidence="20">
    <location>
        <position position="283"/>
    </location>
    <ligand>
        <name>Mg(2+)</name>
        <dbReference type="ChEBI" id="CHEBI:18420"/>
        <label>1</label>
    </ligand>
</feature>
<dbReference type="Gene3D" id="3.30.470.20">
    <property type="entry name" value="ATP-grasp fold, B domain"/>
    <property type="match status" value="2"/>
</dbReference>
<comment type="caution">
    <text evidence="20">Lacks conserved residue(s) required for the propagation of feature annotation.</text>
</comment>
<comment type="function">
    <text evidence="18">Small subunit of the glutamine-dependent carbamoyl phosphate synthetase (CPSase). CPSase catalyzes the formation of carbamoyl phosphate from the ammonia moiety of glutamine, carbonate, and phosphate donated by ATP, constituting the first step of the biosynthetic pathway leading to pyrimidine nucleotides. The large subunit (synthetase) binds the substrates ammonia (free or transferred from glutamine from the small subunit), hydrogencarbonate and ATP and carries out an ATP-coupled ligase reaction, activating hydrogencarbonate by forming carboxy phosphate which reacts with ammonia to form carbamoyl phosphate.</text>
</comment>
<dbReference type="Gene3D" id="3.30.1490.20">
    <property type="entry name" value="ATP-grasp fold, A domain"/>
    <property type="match status" value="1"/>
</dbReference>
<dbReference type="Proteomes" id="UP000255103">
    <property type="component" value="Unassembled WGS sequence"/>
</dbReference>
<feature type="binding site" evidence="20">
    <location>
        <position position="933"/>
    </location>
    <ligand>
        <name>ATP</name>
        <dbReference type="ChEBI" id="CHEBI:30616"/>
        <label>2</label>
    </ligand>
</feature>
<evidence type="ECO:0000256" key="9">
    <source>
        <dbReference type="ARBA" id="ARBA00022737"/>
    </source>
</evidence>
<keyword evidence="14" id="KW-0464">Manganese</keyword>
<dbReference type="FunFam" id="3.40.50.20:FF:000001">
    <property type="entry name" value="Carbamoyl-phosphate synthase large chain"/>
    <property type="match status" value="2"/>
</dbReference>
<dbReference type="Pfam" id="PF02786">
    <property type="entry name" value="CPSase_L_D2"/>
    <property type="match status" value="2"/>
</dbReference>
<dbReference type="InterPro" id="IPR036914">
    <property type="entry name" value="MGS-like_dom_sf"/>
</dbReference>
<dbReference type="GO" id="GO:0006541">
    <property type="term" value="P:glutamine metabolic process"/>
    <property type="evidence" value="ECO:0007669"/>
    <property type="project" value="TreeGrafter"/>
</dbReference>
<comment type="similarity">
    <text evidence="4 20">Belongs to the CarB family.</text>
</comment>
<feature type="domain" description="MGS-like" evidence="23">
    <location>
        <begin position="1106"/>
        <end position="1243"/>
    </location>
</feature>
<evidence type="ECO:0000256" key="3">
    <source>
        <dbReference type="ARBA" id="ARBA00005077"/>
    </source>
</evidence>
<dbReference type="Gene3D" id="3.40.50.1380">
    <property type="entry name" value="Methylglyoxal synthase-like domain"/>
    <property type="match status" value="1"/>
</dbReference>
<evidence type="ECO:0000256" key="8">
    <source>
        <dbReference type="ARBA" id="ARBA00022723"/>
    </source>
</evidence>
<dbReference type="PROSITE" id="PS51855">
    <property type="entry name" value="MGS"/>
    <property type="match status" value="1"/>
</dbReference>
<dbReference type="EMBL" id="UGHX01000001">
    <property type="protein sequence ID" value="STP10828.1"/>
    <property type="molecule type" value="Genomic_DNA"/>
</dbReference>
<dbReference type="InterPro" id="IPR058047">
    <property type="entry name" value="CPSase_preATP-grasp"/>
</dbReference>
<evidence type="ECO:0000313" key="24">
    <source>
        <dbReference type="EMBL" id="STP10828.1"/>
    </source>
</evidence>
<dbReference type="InterPro" id="IPR011761">
    <property type="entry name" value="ATP-grasp"/>
</dbReference>
<dbReference type="PROSITE" id="PS51257">
    <property type="entry name" value="PROKAR_LIPOPROTEIN"/>
    <property type="match status" value="1"/>
</dbReference>
<feature type="binding site" evidence="20">
    <location>
        <position position="174"/>
    </location>
    <ligand>
        <name>ATP</name>
        <dbReference type="ChEBI" id="CHEBI:30616"/>
        <label>1</label>
    </ligand>
</feature>
<dbReference type="InterPro" id="IPR033937">
    <property type="entry name" value="MGS_CPS_CarB"/>
</dbReference>
<sequence length="1243" mass="136490">MPKRTDIHTILLIGSGPIVIGQACEFDYSGTQAVKTLKSLGYRVVLINSNPATIMTDPDFADRTYIEPITEEIIADIIKRESVDAILPTMGGQTALNVAMSMYEKGMLEGIEFLGAKPSAIKKGEDRQAFKEAMLKIGMDLPKSRYAYTEEEALEAAKEIGFPLIIRASFTLAGGGSGVAYNIDEFKAVAKNGLETSPINEILIEESLLGWKEYEMEVIRDKFDNCIIVCSIENLDPMGVHTGDSITIAPALTLTDKEYQRMRDASFKILREIGVDTGGSNVQFAINPKNGRMTVIEMNPRVSRSSALASKATGYPIAKVATMLAVGFSLDEIKNDITGTPASFEPSIDYIVTKIPRFTFEKFPQADSTLTTSMKSIGEVMAIGGSFKESLQKALCSLETGIFGLNQICNDLETIKKEIRRPNANRLLYIAEGFGLGMSIEEMHELCRIDKWFLHEIKEIVDSESSITSQILSDEALMRRIKSYGFSDKMIAHWLKHNDGMEISESEVYQARIGLGVECVYNEVDTCAAEFPSLTPYLYSTIGNFQVLGGHSVLSDKSAILRSPTAALTSSKILVGSLGADEVKPVLRKNADFSSQSLECQDSSFSLESVGNTTNIRIADSVSLEFQGDSTMAESRPSRGAELWEQGGSSVAAKAELEREERGTPLDCRKSGGFFGAKGSGEGINPFLRKENNEKAKLPKETTPKKVMIIGGGPNRIGQGIEFDYCCVHSSFALNDLGIKSIMYNCNPETVSTDYDTSDVLYFEPIDFERVRAVIEREKPDGIIVHFGGQTPLKLANSLTKINAKIIGTSAKVIDTAEDREKFASFVNNLGLKQPQNGIAYEKEQAYSVANKIGFPVLVRPSYVLGGRAMRIVYDDDELKQYMDEVIAVSDSSPVLIDKFLEYAIELDVDCISDGESVYIGGIMEHIEEAGIHSGDSASSLPTINIRESMLKEIEQSTAKIALKLGVVGLMNVQYAIYNNELYLIEVNPRASRTVPFVSKATGLPLAKIATRVMWNHSVKKAESKDSILEEALRFYDKYKKVDFTQSPLKPKALQYVCLKESVFPFTKLSGAELSLGPEMKSTGEVMGIGKSFGLSFAKSQLACKNALPLSGEVFLSLASLDKKEGVALANDFIELGFSICATEGTYKILRENGIEASHILKVSEGRPNIIDRMMNNQIALAINTSDNLSNKDDTHIIRTQIIKNSIPYFTTLAAARVAIEAIRDIKKHNLSQAFSLQEYLES</sequence>
<keyword evidence="7 20" id="KW-0028">Amino-acid biosynthesis</keyword>
<gene>
    <name evidence="20 24" type="primary">carB</name>
    <name evidence="24" type="ORF">NCTC12219_00708</name>
</gene>
<feature type="binding site" evidence="20">
    <location>
        <position position="297"/>
    </location>
    <ligand>
        <name>Mn(2+)</name>
        <dbReference type="ChEBI" id="CHEBI:29035"/>
        <label>1</label>
    </ligand>
</feature>
<feature type="binding site" evidence="20">
    <location>
        <position position="297"/>
    </location>
    <ligand>
        <name>Mg(2+)</name>
        <dbReference type="ChEBI" id="CHEBI:18420"/>
        <label>2</label>
    </ligand>
</feature>
<feature type="binding site" evidence="20">
    <location>
        <position position="283"/>
    </location>
    <ligand>
        <name>ATP</name>
        <dbReference type="ChEBI" id="CHEBI:30616"/>
        <label>1</label>
    </ligand>
</feature>
<feature type="binding site" evidence="20">
    <location>
        <position position="986"/>
    </location>
    <ligand>
        <name>ATP</name>
        <dbReference type="ChEBI" id="CHEBI:30616"/>
        <label>2</label>
    </ligand>
</feature>
<dbReference type="UniPathway" id="UPA00070">
    <property type="reaction ID" value="UER00115"/>
</dbReference>
<evidence type="ECO:0000256" key="4">
    <source>
        <dbReference type="ARBA" id="ARBA00009799"/>
    </source>
</evidence>
<dbReference type="FunFam" id="1.10.1030.10:FF:000002">
    <property type="entry name" value="Carbamoyl-phosphate synthase large chain"/>
    <property type="match status" value="1"/>
</dbReference>
<keyword evidence="10 20" id="KW-0547">Nucleotide-binding</keyword>
<feature type="binding site" evidence="20">
    <location>
        <position position="986"/>
    </location>
    <ligand>
        <name>Mn(2+)</name>
        <dbReference type="ChEBI" id="CHEBI:29035"/>
        <label>3</label>
    </ligand>
</feature>
<dbReference type="SMART" id="SM01096">
    <property type="entry name" value="CPSase_L_D3"/>
    <property type="match status" value="1"/>
</dbReference>
<feature type="binding site" evidence="20">
    <location>
        <position position="934"/>
    </location>
    <ligand>
        <name>ATP</name>
        <dbReference type="ChEBI" id="CHEBI:30616"/>
        <label>2</label>
    </ligand>
</feature>
<dbReference type="InterPro" id="IPR016185">
    <property type="entry name" value="PreATP-grasp_dom_sf"/>
</dbReference>
<dbReference type="FunFam" id="3.30.1490.20:FF:000001">
    <property type="entry name" value="Carbamoyl-phosphate synthase large chain"/>
    <property type="match status" value="1"/>
</dbReference>
<feature type="binding site" evidence="20">
    <location>
        <position position="206"/>
    </location>
    <ligand>
        <name>ATP</name>
        <dbReference type="ChEBI" id="CHEBI:30616"/>
        <label>1</label>
    </ligand>
</feature>
<reference evidence="24 25" key="1">
    <citation type="submission" date="2018-06" db="EMBL/GenBank/DDBJ databases">
        <authorList>
            <consortium name="Pathogen Informatics"/>
            <person name="Doyle S."/>
        </authorList>
    </citation>
    <scope>NUCLEOTIDE SEQUENCE [LARGE SCALE GENOMIC DNA]</scope>
    <source>
        <strain evidence="24 25">NCTC12219</strain>
    </source>
</reference>
<comment type="pathway">
    <text evidence="3 20">Amino-acid biosynthesis; L-arginine biosynthesis; carbamoyl phosphate from bicarbonate: step 1/1.</text>
</comment>
<comment type="cofactor">
    <cofactor evidence="1">
        <name>Mn(2+)</name>
        <dbReference type="ChEBI" id="CHEBI:29035"/>
    </cofactor>
</comment>
<evidence type="ECO:0000256" key="13">
    <source>
        <dbReference type="ARBA" id="ARBA00022975"/>
    </source>
</evidence>
<comment type="domain">
    <text evidence="20">The large subunit is composed of 2 ATP-grasp domains that are involved in binding the 2 ATP molecules needed for carbamoyl phosphate synthesis. The N-terminal ATP-grasp domain (referred to as the carboxyphosphate synthetic component) catalyzes the ATP-dependent phosphorylation of hydrogencarbonate to carboxyphosphate and the subsequent nucleophilic attack by ammonia to form a carbamate intermediate. The C-terminal ATP-grasp domain (referred to as the carbamoyl phosphate synthetic component) then catalyzes the phosphorylation of carbamate with the second ATP to form the end product carbamoyl phosphate. The reactive and unstable enzyme intermediates are sequentially channeled from one active site to the next through the interior of the protein over a distance of at least 96 A.</text>
</comment>
<feature type="binding site" evidence="20">
    <location>
        <position position="974"/>
    </location>
    <ligand>
        <name>Mn(2+)</name>
        <dbReference type="ChEBI" id="CHEBI:29035"/>
        <label>3</label>
    </ligand>
</feature>
<evidence type="ECO:0000256" key="11">
    <source>
        <dbReference type="ARBA" id="ARBA00022840"/>
    </source>
</evidence>
<feature type="binding site" evidence="20">
    <location>
        <position position="988"/>
    </location>
    <ligand>
        <name>Mg(2+)</name>
        <dbReference type="ChEBI" id="CHEBI:18420"/>
        <label>4</label>
    </ligand>
</feature>
<feature type="binding site" evidence="20">
    <location>
        <position position="988"/>
    </location>
    <ligand>
        <name>Mn(2+)</name>
        <dbReference type="ChEBI" id="CHEBI:29035"/>
        <label>4</label>
    </ligand>
</feature>
<keyword evidence="8" id="KW-0479">Metal-binding</keyword>
<feature type="binding site" evidence="20">
    <location>
        <position position="932"/>
    </location>
    <ligand>
        <name>ATP</name>
        <dbReference type="ChEBI" id="CHEBI:30616"/>
        <label>2</label>
    </ligand>
</feature>
<dbReference type="NCBIfam" id="NF003671">
    <property type="entry name" value="PRK05294.1"/>
    <property type="match status" value="2"/>
</dbReference>
<feature type="binding site" evidence="20">
    <location>
        <position position="899"/>
    </location>
    <ligand>
        <name>ATP</name>
        <dbReference type="ChEBI" id="CHEBI:30616"/>
        <label>2</label>
    </ligand>
</feature>
<keyword evidence="9 20" id="KW-0677">Repeat</keyword>
<dbReference type="PROSITE" id="PS50975">
    <property type="entry name" value="ATP_GRASP"/>
    <property type="match status" value="2"/>
</dbReference>
<feature type="binding site" evidence="20">
    <location>
        <position position="299"/>
    </location>
    <ligand>
        <name>Mn(2+)</name>
        <dbReference type="ChEBI" id="CHEBI:29035"/>
        <label>2</label>
    </ligand>
</feature>
<dbReference type="InterPro" id="IPR006275">
    <property type="entry name" value="CPSase_lsu"/>
</dbReference>
<dbReference type="Pfam" id="PF02142">
    <property type="entry name" value="MGS"/>
    <property type="match status" value="1"/>
</dbReference>
<dbReference type="InterPro" id="IPR036897">
    <property type="entry name" value="CarbamoylP_synth_lsu_oligo_sf"/>
</dbReference>
<feature type="binding site" evidence="20">
    <location>
        <position position="239"/>
    </location>
    <ligand>
        <name>ATP</name>
        <dbReference type="ChEBI" id="CHEBI:30616"/>
        <label>1</label>
    </ligand>
</feature>
<dbReference type="GO" id="GO:0005737">
    <property type="term" value="C:cytoplasm"/>
    <property type="evidence" value="ECO:0007669"/>
    <property type="project" value="TreeGrafter"/>
</dbReference>
<dbReference type="SMART" id="SM00851">
    <property type="entry name" value="MGS"/>
    <property type="match status" value="1"/>
</dbReference>
<comment type="pathway">
    <text evidence="2 20">Pyrimidine metabolism; UMP biosynthesis via de novo pathway; (S)-dihydroorotate from bicarbonate: step 1/3.</text>
</comment>
<organism evidence="24 25">
    <name type="scientific">Helicobacter cinaedi</name>
    <dbReference type="NCBI Taxonomy" id="213"/>
    <lineage>
        <taxon>Bacteria</taxon>
        <taxon>Pseudomonadati</taxon>
        <taxon>Campylobacterota</taxon>
        <taxon>Epsilonproteobacteria</taxon>
        <taxon>Campylobacterales</taxon>
        <taxon>Helicobacteraceae</taxon>
        <taxon>Helicobacter</taxon>
    </lineage>
</organism>
<feature type="binding site" evidence="20">
    <location>
        <position position="986"/>
    </location>
    <ligand>
        <name>Mg(2+)</name>
        <dbReference type="ChEBI" id="CHEBI:18420"/>
        <label>4</label>
    </ligand>
</feature>
<feature type="binding site" evidence="20">
    <location>
        <position position="167"/>
    </location>
    <ligand>
        <name>ATP</name>
        <dbReference type="ChEBI" id="CHEBI:30616"/>
        <label>1</label>
    </ligand>
</feature>
<dbReference type="CDD" id="cd01424">
    <property type="entry name" value="MGS_CPS_II"/>
    <property type="match status" value="1"/>
</dbReference>
<evidence type="ECO:0000256" key="17">
    <source>
        <dbReference type="ARBA" id="ARBA00057223"/>
    </source>
</evidence>
<evidence type="ECO:0000256" key="20">
    <source>
        <dbReference type="HAMAP-Rule" id="MF_01210"/>
    </source>
</evidence>
<keyword evidence="11 20" id="KW-0067">ATP-binding</keyword>
<dbReference type="EC" id="6.3.5.5" evidence="20"/>
<dbReference type="FunFam" id="3.30.470.20:FF:000026">
    <property type="entry name" value="Carbamoyl-phosphate synthase large chain"/>
    <property type="match status" value="1"/>
</dbReference>
<feature type="binding site" evidence="20">
    <location>
        <position position="931"/>
    </location>
    <ligand>
        <name>ATP</name>
        <dbReference type="ChEBI" id="CHEBI:30616"/>
        <label>2</label>
    </ligand>
</feature>
<name>A0A377JSB7_9HELI</name>
<feature type="binding site" evidence="20">
    <location>
        <position position="297"/>
    </location>
    <ligand>
        <name>ATP</name>
        <dbReference type="ChEBI" id="CHEBI:30616"/>
        <label>1</label>
    </ligand>
</feature>
<feature type="binding site" evidence="20">
    <location>
        <position position="974"/>
    </location>
    <ligand>
        <name>Mg(2+)</name>
        <dbReference type="ChEBI" id="CHEBI:18420"/>
        <label>3</label>
    </ligand>
</feature>
<dbReference type="GO" id="GO:0004087">
    <property type="term" value="F:carbamoyl-phosphate synthase (ammonia) activity"/>
    <property type="evidence" value="ECO:0007669"/>
    <property type="project" value="UniProtKB-EC"/>
</dbReference>
<evidence type="ECO:0000256" key="21">
    <source>
        <dbReference type="SAM" id="MobiDB-lite"/>
    </source>
</evidence>
<feature type="binding site" evidence="20">
    <location>
        <position position="297"/>
    </location>
    <ligand>
        <name>Mn(2+)</name>
        <dbReference type="ChEBI" id="CHEBI:29035"/>
        <label>2</label>
    </ligand>
</feature>
<dbReference type="GO" id="GO:0005524">
    <property type="term" value="F:ATP binding"/>
    <property type="evidence" value="ECO:0007669"/>
    <property type="project" value="UniProtKB-UniRule"/>
</dbReference>
<evidence type="ECO:0000256" key="1">
    <source>
        <dbReference type="ARBA" id="ARBA00001936"/>
    </source>
</evidence>
<evidence type="ECO:0000256" key="14">
    <source>
        <dbReference type="ARBA" id="ARBA00023211"/>
    </source>
</evidence>
<dbReference type="PRINTS" id="PR00098">
    <property type="entry name" value="CPSASE"/>
</dbReference>
<comment type="cofactor">
    <cofactor evidence="20">
        <name>Mg(2+)</name>
        <dbReference type="ChEBI" id="CHEBI:18420"/>
    </cofactor>
    <cofactor evidence="20">
        <name>Mn(2+)</name>
        <dbReference type="ChEBI" id="CHEBI:29035"/>
    </cofactor>
    <text evidence="20">Binds 4 Mg(2+) or Mn(2+) ions per subunit.</text>
</comment>
<feature type="region of interest" description="Disordered" evidence="21">
    <location>
        <begin position="632"/>
        <end position="651"/>
    </location>
</feature>
<comment type="function">
    <text evidence="17 20">Large subunit of the glutamine-dependent carbamoyl phosphate synthetase (CPSase). CPSase catalyzes the formation of carbamoyl phosphate from the ammonia moiety of glutamine, carbonate, and phosphate donated by ATP, constituting the first step of 2 biosynthetic pathways, one leading to arginine and/or urea and the other to pyrimidine nucleotides. The large subunit (synthetase) binds the substrates ammonia (free or transferred from glutamine from the small subunit), hydrogencarbonate and ATP and carries out an ATP-coupled ligase reaction, activating hydrogencarbonate by forming carboxy phosphate which reacts with ammonia to form carbamoyl phosphate.</text>
</comment>
<feature type="binding site" evidence="20">
    <location>
        <position position="906"/>
    </location>
    <ligand>
        <name>ATP</name>
        <dbReference type="ChEBI" id="CHEBI:30616"/>
        <label>2</label>
    </ligand>
</feature>
<feature type="region of interest" description="Carboxyphosphate synthetic domain" evidence="20">
    <location>
        <begin position="1"/>
        <end position="399"/>
    </location>
</feature>
<evidence type="ECO:0000256" key="15">
    <source>
        <dbReference type="ARBA" id="ARBA00047359"/>
    </source>
</evidence>
<feature type="binding site" evidence="20">
    <location>
        <position position="974"/>
    </location>
    <ligand>
        <name>ATP</name>
        <dbReference type="ChEBI" id="CHEBI:30616"/>
        <label>2</label>
    </ligand>
</feature>
<evidence type="ECO:0000256" key="12">
    <source>
        <dbReference type="ARBA" id="ARBA00022842"/>
    </source>
</evidence>
<dbReference type="RefSeq" id="WP_115721575.1">
    <property type="nucleotide sequence ID" value="NZ_UGHX01000001.1"/>
</dbReference>
<dbReference type="UniPathway" id="UPA00068">
    <property type="reaction ID" value="UER00171"/>
</dbReference>
<dbReference type="GO" id="GO:0004088">
    <property type="term" value="F:carbamoyl-phosphate synthase (glutamine-hydrolyzing) activity"/>
    <property type="evidence" value="ECO:0007669"/>
    <property type="project" value="UniProtKB-UniRule"/>
</dbReference>
<feature type="binding site" evidence="20">
    <location>
        <position position="901"/>
    </location>
    <ligand>
        <name>ATP</name>
        <dbReference type="ChEBI" id="CHEBI:30616"/>
        <label>2</label>
    </ligand>
</feature>
<dbReference type="InterPro" id="IPR005483">
    <property type="entry name" value="CPSase_dom"/>
</dbReference>
<dbReference type="SUPFAM" id="SSF48108">
    <property type="entry name" value="Carbamoyl phosphate synthetase, large subunit connection domain"/>
    <property type="match status" value="1"/>
</dbReference>
<dbReference type="GO" id="GO:0046872">
    <property type="term" value="F:metal ion binding"/>
    <property type="evidence" value="ECO:0007669"/>
    <property type="project" value="UniProtKB-KW"/>
</dbReference>
<keyword evidence="6 20" id="KW-0436">Ligase</keyword>
<comment type="subunit">
    <text evidence="19 20">Composed of two chains; the small (or glutamine) chain promotes the hydrolysis of glutamine to ammonia, which is used by the large (or ammonia) chain to synthesize carbamoyl phosphate. Tetramer of heterodimers (alpha,beta)4.</text>
</comment>
<feature type="binding site" evidence="20">
    <location>
        <position position="283"/>
    </location>
    <ligand>
        <name>Mn(2+)</name>
        <dbReference type="ChEBI" id="CHEBI:29035"/>
        <label>1</label>
    </ligand>
</feature>
<dbReference type="PANTHER" id="PTHR11405:SF53">
    <property type="entry name" value="CARBAMOYL-PHOSPHATE SYNTHASE [AMMONIA], MITOCHONDRIAL"/>
    <property type="match status" value="1"/>
</dbReference>
<feature type="binding site" evidence="20">
    <location>
        <position position="240"/>
    </location>
    <ligand>
        <name>ATP</name>
        <dbReference type="ChEBI" id="CHEBI:30616"/>
        <label>1</label>
    </ligand>
</feature>
<dbReference type="InterPro" id="IPR005480">
    <property type="entry name" value="CPSase_lsu_oligo"/>
</dbReference>
<proteinExistence type="inferred from homology"/>
<dbReference type="Gene3D" id="3.40.50.20">
    <property type="match status" value="2"/>
</dbReference>
<keyword evidence="12" id="KW-0460">Magnesium</keyword>
<dbReference type="Gene3D" id="1.10.1030.10">
    <property type="entry name" value="Carbamoyl-phosphate synthetase, large subunit oligomerisation domain"/>
    <property type="match status" value="1"/>
</dbReference>
<feature type="domain" description="ATP-grasp" evidence="22">
    <location>
        <begin position="824"/>
        <end position="1015"/>
    </location>
</feature>
<dbReference type="SUPFAM" id="SSF56059">
    <property type="entry name" value="Glutathione synthetase ATP-binding domain-like"/>
    <property type="match status" value="2"/>
</dbReference>
<feature type="domain" description="ATP-grasp" evidence="22">
    <location>
        <begin position="131"/>
        <end position="326"/>
    </location>
</feature>
<dbReference type="AlphaFoldDB" id="A0A377JSB7"/>
<feature type="binding site" evidence="20">
    <location>
        <position position="986"/>
    </location>
    <ligand>
        <name>Mg(2+)</name>
        <dbReference type="ChEBI" id="CHEBI:18420"/>
        <label>3</label>
    </ligand>
</feature>
<keyword evidence="5 20" id="KW-0055">Arginine biosynthesis</keyword>
<dbReference type="Pfam" id="PF25596">
    <property type="entry name" value="CPSase_L_D1"/>
    <property type="match status" value="2"/>
</dbReference>
<feature type="binding site" evidence="20">
    <location>
        <position position="299"/>
    </location>
    <ligand>
        <name>Mg(2+)</name>
        <dbReference type="ChEBI" id="CHEBI:18420"/>
        <label>2</label>
    </ligand>
</feature>
<feature type="binding site" evidence="20">
    <location>
        <position position="297"/>
    </location>
    <ligand>
        <name>Mg(2+)</name>
        <dbReference type="ChEBI" id="CHEBI:18420"/>
        <label>1</label>
    </ligand>
</feature>
<dbReference type="Pfam" id="PF02787">
    <property type="entry name" value="CPSase_L_D3"/>
    <property type="match status" value="1"/>
</dbReference>
<evidence type="ECO:0000256" key="2">
    <source>
        <dbReference type="ARBA" id="ARBA00004812"/>
    </source>
</evidence>
<comment type="catalytic activity">
    <reaction evidence="15 20">
        <text>hydrogencarbonate + NH4(+) + 2 ATP = carbamoyl phosphate + 2 ADP + phosphate + 2 H(+)</text>
        <dbReference type="Rhea" id="RHEA:18029"/>
        <dbReference type="ChEBI" id="CHEBI:15378"/>
        <dbReference type="ChEBI" id="CHEBI:17544"/>
        <dbReference type="ChEBI" id="CHEBI:28938"/>
        <dbReference type="ChEBI" id="CHEBI:30616"/>
        <dbReference type="ChEBI" id="CHEBI:43474"/>
        <dbReference type="ChEBI" id="CHEBI:58228"/>
        <dbReference type="ChEBI" id="CHEBI:456216"/>
        <dbReference type="EC" id="6.3.4.16"/>
    </reaction>
</comment>
<evidence type="ECO:0000256" key="10">
    <source>
        <dbReference type="ARBA" id="ARBA00022741"/>
    </source>
</evidence>
<feature type="region of interest" description="Allosteric domain" evidence="20">
    <location>
        <begin position="1106"/>
        <end position="1243"/>
    </location>
</feature>
<keyword evidence="13 20" id="KW-0665">Pyrimidine biosynthesis</keyword>
<evidence type="ECO:0000256" key="7">
    <source>
        <dbReference type="ARBA" id="ARBA00022605"/>
    </source>
</evidence>
<dbReference type="GO" id="GO:0044205">
    <property type="term" value="P:'de novo' UMP biosynthetic process"/>
    <property type="evidence" value="ECO:0007669"/>
    <property type="project" value="UniProtKB-UniRule"/>
</dbReference>
<feature type="binding site" evidence="20">
    <location>
        <position position="986"/>
    </location>
    <ligand>
        <name>Mn(2+)</name>
        <dbReference type="ChEBI" id="CHEBI:29035"/>
        <label>4</label>
    </ligand>
</feature>
<evidence type="ECO:0000313" key="25">
    <source>
        <dbReference type="Proteomes" id="UP000255103"/>
    </source>
</evidence>
<dbReference type="PROSITE" id="PS00866">
    <property type="entry name" value="CPSASE_1"/>
    <property type="match status" value="1"/>
</dbReference>
<dbReference type="PANTHER" id="PTHR11405">
    <property type="entry name" value="CARBAMOYLTRANSFERASE FAMILY MEMBER"/>
    <property type="match status" value="1"/>
</dbReference>
<dbReference type="InterPro" id="IPR005479">
    <property type="entry name" value="CPAse_ATP-bd"/>
</dbReference>
<dbReference type="EC" id="6.3.4.16" evidence="20"/>
<evidence type="ECO:0000256" key="19">
    <source>
        <dbReference type="ARBA" id="ARBA00062056"/>
    </source>
</evidence>
<dbReference type="FunFam" id="3.30.470.20:FF:000007">
    <property type="entry name" value="Carbamoyl-phosphate synthase large chain"/>
    <property type="match status" value="1"/>
</dbReference>
<feature type="binding site" evidence="20">
    <location>
        <position position="241"/>
    </location>
    <ligand>
        <name>ATP</name>
        <dbReference type="ChEBI" id="CHEBI:30616"/>
        <label>1</label>
    </ligand>
</feature>
<evidence type="ECO:0000259" key="23">
    <source>
        <dbReference type="PROSITE" id="PS51855"/>
    </source>
</evidence>
<accession>A0A377JSB7</accession>
<feature type="binding site" evidence="20">
    <location>
        <position position="208"/>
    </location>
    <ligand>
        <name>ATP</name>
        <dbReference type="ChEBI" id="CHEBI:30616"/>
        <label>1</label>
    </ligand>
</feature>
<dbReference type="InterPro" id="IPR013815">
    <property type="entry name" value="ATP_grasp_subdomain_1"/>
</dbReference>
<evidence type="ECO:0000256" key="18">
    <source>
        <dbReference type="ARBA" id="ARBA00060037"/>
    </source>
</evidence>
<comment type="catalytic activity">
    <reaction evidence="16 20">
        <text>hydrogencarbonate + L-glutamine + 2 ATP + H2O = carbamoyl phosphate + L-glutamate + 2 ADP + phosphate + 2 H(+)</text>
        <dbReference type="Rhea" id="RHEA:18633"/>
        <dbReference type="ChEBI" id="CHEBI:15377"/>
        <dbReference type="ChEBI" id="CHEBI:15378"/>
        <dbReference type="ChEBI" id="CHEBI:17544"/>
        <dbReference type="ChEBI" id="CHEBI:29985"/>
        <dbReference type="ChEBI" id="CHEBI:30616"/>
        <dbReference type="ChEBI" id="CHEBI:43474"/>
        <dbReference type="ChEBI" id="CHEBI:58228"/>
        <dbReference type="ChEBI" id="CHEBI:58359"/>
        <dbReference type="ChEBI" id="CHEBI:456216"/>
        <dbReference type="EC" id="6.3.5.5"/>
    </reaction>
</comment>
<dbReference type="InterPro" id="IPR011607">
    <property type="entry name" value="MGS-like_dom"/>
</dbReference>
<evidence type="ECO:0000256" key="16">
    <source>
        <dbReference type="ARBA" id="ARBA00048816"/>
    </source>
</evidence>
<evidence type="ECO:0000256" key="6">
    <source>
        <dbReference type="ARBA" id="ARBA00022598"/>
    </source>
</evidence>
<dbReference type="PROSITE" id="PS00867">
    <property type="entry name" value="CPSASE_2"/>
    <property type="match status" value="2"/>
</dbReference>
<dbReference type="GO" id="GO:0006526">
    <property type="term" value="P:L-arginine biosynthetic process"/>
    <property type="evidence" value="ECO:0007669"/>
    <property type="project" value="UniProtKB-UniRule"/>
</dbReference>
<dbReference type="SUPFAM" id="SSF52335">
    <property type="entry name" value="Methylglyoxal synthase-like"/>
    <property type="match status" value="1"/>
</dbReference>